<proteinExistence type="predicted"/>
<evidence type="ECO:0008006" key="4">
    <source>
        <dbReference type="Google" id="ProtNLM"/>
    </source>
</evidence>
<reference evidence="2 3" key="1">
    <citation type="journal article" date="2006" name="Science">
        <title>The genome of black cottonwood, Populus trichocarpa (Torr. &amp; Gray).</title>
        <authorList>
            <person name="Tuskan G.A."/>
            <person name="Difazio S."/>
            <person name="Jansson S."/>
            <person name="Bohlmann J."/>
            <person name="Grigoriev I."/>
            <person name="Hellsten U."/>
            <person name="Putnam N."/>
            <person name="Ralph S."/>
            <person name="Rombauts S."/>
            <person name="Salamov A."/>
            <person name="Schein J."/>
            <person name="Sterck L."/>
            <person name="Aerts A."/>
            <person name="Bhalerao R.R."/>
            <person name="Bhalerao R.P."/>
            <person name="Blaudez D."/>
            <person name="Boerjan W."/>
            <person name="Brun A."/>
            <person name="Brunner A."/>
            <person name="Busov V."/>
            <person name="Campbell M."/>
            <person name="Carlson J."/>
            <person name="Chalot M."/>
            <person name="Chapman J."/>
            <person name="Chen G.L."/>
            <person name="Cooper D."/>
            <person name="Coutinho P.M."/>
            <person name="Couturier J."/>
            <person name="Covert S."/>
            <person name="Cronk Q."/>
            <person name="Cunningham R."/>
            <person name="Davis J."/>
            <person name="Degroeve S."/>
            <person name="Dejardin A."/>
            <person name="Depamphilis C."/>
            <person name="Detter J."/>
            <person name="Dirks B."/>
            <person name="Dubchak I."/>
            <person name="Duplessis S."/>
            <person name="Ehlting J."/>
            <person name="Ellis B."/>
            <person name="Gendler K."/>
            <person name="Goodstein D."/>
            <person name="Gribskov M."/>
            <person name="Grimwood J."/>
            <person name="Groover A."/>
            <person name="Gunter L."/>
            <person name="Hamberger B."/>
            <person name="Heinze B."/>
            <person name="Helariutta Y."/>
            <person name="Henrissat B."/>
            <person name="Holligan D."/>
            <person name="Holt R."/>
            <person name="Huang W."/>
            <person name="Islam-Faridi N."/>
            <person name="Jones S."/>
            <person name="Jones-Rhoades M."/>
            <person name="Jorgensen R."/>
            <person name="Joshi C."/>
            <person name="Kangasjarvi J."/>
            <person name="Karlsson J."/>
            <person name="Kelleher C."/>
            <person name="Kirkpatrick R."/>
            <person name="Kirst M."/>
            <person name="Kohler A."/>
            <person name="Kalluri U."/>
            <person name="Larimer F."/>
            <person name="Leebens-Mack J."/>
            <person name="Leple J.C."/>
            <person name="Locascio P."/>
            <person name="Lou Y."/>
            <person name="Lucas S."/>
            <person name="Martin F."/>
            <person name="Montanini B."/>
            <person name="Napoli C."/>
            <person name="Nelson D.R."/>
            <person name="Nelson C."/>
            <person name="Nieminen K."/>
            <person name="Nilsson O."/>
            <person name="Pereda V."/>
            <person name="Peter G."/>
            <person name="Philippe R."/>
            <person name="Pilate G."/>
            <person name="Poliakov A."/>
            <person name="Razumovskaya J."/>
            <person name="Richardson P."/>
            <person name="Rinaldi C."/>
            <person name="Ritland K."/>
            <person name="Rouze P."/>
            <person name="Ryaboy D."/>
            <person name="Schmutz J."/>
            <person name="Schrader J."/>
            <person name="Segerman B."/>
            <person name="Shin H."/>
            <person name="Siddiqui A."/>
            <person name="Sterky F."/>
            <person name="Terry A."/>
            <person name="Tsai C.J."/>
            <person name="Uberbacher E."/>
            <person name="Unneberg P."/>
            <person name="Vahala J."/>
            <person name="Wall K."/>
            <person name="Wessler S."/>
            <person name="Yang G."/>
            <person name="Yin T."/>
            <person name="Douglas C."/>
            <person name="Marra M."/>
            <person name="Sandberg G."/>
            <person name="Van de Peer Y."/>
            <person name="Rokhsar D."/>
        </authorList>
    </citation>
    <scope>NUCLEOTIDE SEQUENCE [LARGE SCALE GENOMIC DNA]</scope>
    <source>
        <strain evidence="3">cv. Nisqually</strain>
    </source>
</reference>
<evidence type="ECO:0000313" key="2">
    <source>
        <dbReference type="EMBL" id="PNT05003.1"/>
    </source>
</evidence>
<dbReference type="EMBL" id="CM009303">
    <property type="protein sequence ID" value="PNT05003.1"/>
    <property type="molecule type" value="Genomic_DNA"/>
</dbReference>
<dbReference type="AlphaFoldDB" id="A0A2K1XW45"/>
<dbReference type="Proteomes" id="UP000006729">
    <property type="component" value="Chromosome 14"/>
</dbReference>
<feature type="compositionally biased region" description="Polar residues" evidence="1">
    <location>
        <begin position="1"/>
        <end position="14"/>
    </location>
</feature>
<feature type="region of interest" description="Disordered" evidence="1">
    <location>
        <begin position="1"/>
        <end position="20"/>
    </location>
</feature>
<dbReference type="SUPFAM" id="SSF54160">
    <property type="entry name" value="Chromo domain-like"/>
    <property type="match status" value="1"/>
</dbReference>
<keyword evidence="3" id="KW-1185">Reference proteome</keyword>
<sequence length="138" mass="15172">MPGTRSGNSYNPNQGLREPDLTAYQGCMSSQELQDSPSTVPQVQPAPKTVDSILTHQFVSTRRGGYYKFLVKWASKPKSEADWLQGSEDQDSSKEQCVTAATDFAEARGLKYSVLAKIPTMHVNVNVPAKHVDKEAVN</sequence>
<accession>A0A2K1XW45</accession>
<protein>
    <recommendedName>
        <fullName evidence="4">Chromo domain-containing protein</fullName>
    </recommendedName>
</protein>
<evidence type="ECO:0000256" key="1">
    <source>
        <dbReference type="SAM" id="MobiDB-lite"/>
    </source>
</evidence>
<organism evidence="2 3">
    <name type="scientific">Populus trichocarpa</name>
    <name type="common">Western balsam poplar</name>
    <name type="synonym">Populus balsamifera subsp. trichocarpa</name>
    <dbReference type="NCBI Taxonomy" id="3694"/>
    <lineage>
        <taxon>Eukaryota</taxon>
        <taxon>Viridiplantae</taxon>
        <taxon>Streptophyta</taxon>
        <taxon>Embryophyta</taxon>
        <taxon>Tracheophyta</taxon>
        <taxon>Spermatophyta</taxon>
        <taxon>Magnoliopsida</taxon>
        <taxon>eudicotyledons</taxon>
        <taxon>Gunneridae</taxon>
        <taxon>Pentapetalae</taxon>
        <taxon>rosids</taxon>
        <taxon>fabids</taxon>
        <taxon>Malpighiales</taxon>
        <taxon>Salicaceae</taxon>
        <taxon>Saliceae</taxon>
        <taxon>Populus</taxon>
    </lineage>
</organism>
<dbReference type="InterPro" id="IPR016197">
    <property type="entry name" value="Chromo-like_dom_sf"/>
</dbReference>
<gene>
    <name evidence="2" type="ORF">POPTR_014G151100</name>
</gene>
<evidence type="ECO:0000313" key="3">
    <source>
        <dbReference type="Proteomes" id="UP000006729"/>
    </source>
</evidence>
<dbReference type="InParanoid" id="A0A2K1XW45"/>
<name>A0A2K1XW45_POPTR</name>